<dbReference type="Pfam" id="PF05524">
    <property type="entry name" value="PEP-utilisers_N"/>
    <property type="match status" value="1"/>
</dbReference>
<evidence type="ECO:0000313" key="18">
    <source>
        <dbReference type="Proteomes" id="UP001595710"/>
    </source>
</evidence>
<keyword evidence="14" id="KW-0460">Magnesium</keyword>
<dbReference type="InterPro" id="IPR015813">
    <property type="entry name" value="Pyrv/PenolPyrv_kinase-like_dom"/>
</dbReference>
<dbReference type="PROSITE" id="PS00369">
    <property type="entry name" value="PTS_HPR_HIS"/>
    <property type="match status" value="1"/>
</dbReference>
<sequence length="961" mass="104691">MLELKSSDIRLDADAADKSVAISLIVADMVADGMVAPGYEAGMHVRETQTSTYLGNGIAIPHGTPETKDQVLKTGIKVLRFKQGIDWGDGQIVYTAIGIAAKSDEHLTILRQLTHVIVNDELSERLHKTEQVAEVLSILKGEQFEPTLHMDTHLIRTNVDIQYVTEAISLAASALFAQGLCSTQERDELINSEALDFGDGVWINTVKTTNSRPALAIVSSQSTVQEASGPFNILLSLTSNGKAHKPLYDRLLQLQRDGKLSQLTNEKNADKLLRLLKMEALEGESIEIRLPIEQGLHARPASHLAKLIKQLNADIWVENLDGNDGAVLGTSVARLIGLGFSHGDLMRFTVTKCDDPLSVLHQLSTAVSEGLGDEVKPITATHSPQILPTAVEAPAQESVEYNEKISGLCGAPGLALGTARTKIKQDFSYPENSKDRPGESHRFQDALHQLSKALNDSLAQETNEAKIQILTMHIELLDDPEFVEATQGFISSGKTAEWSWMSSVEQIASSLEQHSDALLAERASDYRDLGYQLMMILTGQQEQLTDTQPHIVIADEINPSDVVKFDKNIVQAIVTAKGGVTSHAAILARAAGIPLLVGCGPIVLNIADGTPLVVDCDNRFFMVVESDSALDDLREEQAQRKADYERAYEDRFLPATTVDGVNIEVVANISSSSQVEDTLEFGSEGVGLFRSEFLYMAHPQEPTHEQQVAEYKAALDAMATENQPLIVRTLDVGGDKPLPYLAMPQEDNPFLGVRGARLSLLYPDMLKRQLRALFEAADRGLLRVMFPMLSDITEWRAIKEIYNEVADEFPGIQLELGMMIEVPSAALMADVFAKELDFFSVGTNDLTQYTLAVDRGHPVLSKQADSLHPAILRLVKTTVDAAKRNDIWVGVCGELAADPLAAVILLGLGVRELSMSQTAIPQIKAQIRSIDSSEAKALATAALEAESTEAIRALDRTGVTA</sequence>
<dbReference type="InterPro" id="IPR016152">
    <property type="entry name" value="PTrfase/Anion_transptr"/>
</dbReference>
<feature type="domain" description="PTS EIIA type-2" evidence="15">
    <location>
        <begin position="2"/>
        <end position="142"/>
    </location>
</feature>
<evidence type="ECO:0000256" key="7">
    <source>
        <dbReference type="ARBA" id="ARBA00022490"/>
    </source>
</evidence>
<organism evidence="17 18">
    <name type="scientific">Reinekea marina</name>
    <dbReference type="NCBI Taxonomy" id="1310421"/>
    <lineage>
        <taxon>Bacteria</taxon>
        <taxon>Pseudomonadati</taxon>
        <taxon>Pseudomonadota</taxon>
        <taxon>Gammaproteobacteria</taxon>
        <taxon>Oceanospirillales</taxon>
        <taxon>Saccharospirillaceae</taxon>
        <taxon>Reinekea</taxon>
    </lineage>
</organism>
<dbReference type="Pfam" id="PF02896">
    <property type="entry name" value="PEP-utilizers_C"/>
    <property type="match status" value="1"/>
</dbReference>
<dbReference type="NCBIfam" id="NF008319">
    <property type="entry name" value="PRK11109.1"/>
    <property type="match status" value="1"/>
</dbReference>
<dbReference type="Pfam" id="PF00391">
    <property type="entry name" value="PEP-utilizers"/>
    <property type="match status" value="1"/>
</dbReference>
<dbReference type="SUPFAM" id="SSF52009">
    <property type="entry name" value="Phosphohistidine domain"/>
    <property type="match status" value="1"/>
</dbReference>
<protein>
    <recommendedName>
        <fullName evidence="5">phosphoenolpyruvate--protein phosphotransferase</fullName>
        <ecNumber evidence="5">2.7.3.9</ecNumber>
    </recommendedName>
</protein>
<dbReference type="InterPro" id="IPR018274">
    <property type="entry name" value="PEP_util_AS"/>
</dbReference>
<dbReference type="PROSITE" id="PS00372">
    <property type="entry name" value="PTS_EIIA_TYPE_2_HIS"/>
    <property type="match status" value="1"/>
</dbReference>
<dbReference type="SUPFAM" id="SSF55594">
    <property type="entry name" value="HPr-like"/>
    <property type="match status" value="1"/>
</dbReference>
<dbReference type="InterPro" id="IPR000032">
    <property type="entry name" value="HPr-like"/>
</dbReference>
<dbReference type="InterPro" id="IPR002178">
    <property type="entry name" value="PTS_EIIA_type-2_dom"/>
</dbReference>
<dbReference type="Gene3D" id="3.50.30.10">
    <property type="entry name" value="Phosphohistidine domain"/>
    <property type="match status" value="1"/>
</dbReference>
<evidence type="ECO:0000256" key="2">
    <source>
        <dbReference type="ARBA" id="ARBA00001946"/>
    </source>
</evidence>
<dbReference type="PANTHER" id="PTHR46244:SF6">
    <property type="entry name" value="PHOSPHOENOLPYRUVATE-PROTEIN PHOSPHOTRANSFERASE"/>
    <property type="match status" value="1"/>
</dbReference>
<dbReference type="InterPro" id="IPR006318">
    <property type="entry name" value="PTS_EI-like"/>
</dbReference>
<comment type="cofactor">
    <cofactor evidence="2">
        <name>Mg(2+)</name>
        <dbReference type="ChEBI" id="CHEBI:18420"/>
    </cofactor>
</comment>
<evidence type="ECO:0000256" key="10">
    <source>
        <dbReference type="ARBA" id="ARBA00022679"/>
    </source>
</evidence>
<dbReference type="InterPro" id="IPR008279">
    <property type="entry name" value="PEP-util_enz_mobile_dom"/>
</dbReference>
<comment type="subcellular location">
    <subcellularLocation>
        <location evidence="3">Cytoplasm</location>
    </subcellularLocation>
</comment>
<evidence type="ECO:0000256" key="3">
    <source>
        <dbReference type="ARBA" id="ARBA00004496"/>
    </source>
</evidence>
<comment type="similarity">
    <text evidence="4">Belongs to the PEP-utilizing enzyme family.</text>
</comment>
<dbReference type="Gene3D" id="3.40.930.10">
    <property type="entry name" value="Mannitol-specific EII, Chain A"/>
    <property type="match status" value="1"/>
</dbReference>
<evidence type="ECO:0000256" key="8">
    <source>
        <dbReference type="ARBA" id="ARBA00022553"/>
    </source>
</evidence>
<dbReference type="InterPro" id="IPR040442">
    <property type="entry name" value="Pyrv_kinase-like_dom_sf"/>
</dbReference>
<dbReference type="InterPro" id="IPR050499">
    <property type="entry name" value="PEP-utilizing_PTS_enzyme"/>
</dbReference>
<keyword evidence="11" id="KW-0598">Phosphotransferase system</keyword>
<dbReference type="EC" id="2.7.3.9" evidence="5"/>
<keyword evidence="18" id="KW-1185">Reference proteome</keyword>
<dbReference type="RefSeq" id="WP_290280485.1">
    <property type="nucleotide sequence ID" value="NZ_JAUFQI010000001.1"/>
</dbReference>
<dbReference type="Pfam" id="PF00359">
    <property type="entry name" value="PTS_EIIA_2"/>
    <property type="match status" value="1"/>
</dbReference>
<dbReference type="NCBIfam" id="TIGR01417">
    <property type="entry name" value="PTS_I_fam"/>
    <property type="match status" value="1"/>
</dbReference>
<reference evidence="18" key="1">
    <citation type="journal article" date="2019" name="Int. J. Syst. Evol. Microbiol.">
        <title>The Global Catalogue of Microorganisms (GCM) 10K type strain sequencing project: providing services to taxonomists for standard genome sequencing and annotation.</title>
        <authorList>
            <consortium name="The Broad Institute Genomics Platform"/>
            <consortium name="The Broad Institute Genome Sequencing Center for Infectious Disease"/>
            <person name="Wu L."/>
            <person name="Ma J."/>
        </authorList>
    </citation>
    <scope>NUCLEOTIDE SEQUENCE [LARGE SCALE GENOMIC DNA]</scope>
    <source>
        <strain evidence="18">CECT 8288</strain>
    </source>
</reference>
<dbReference type="Gene3D" id="1.10.274.10">
    <property type="entry name" value="PtsI, HPr-binding domain"/>
    <property type="match status" value="1"/>
</dbReference>
<evidence type="ECO:0000313" key="17">
    <source>
        <dbReference type="EMBL" id="MFC3700810.1"/>
    </source>
</evidence>
<evidence type="ECO:0000256" key="9">
    <source>
        <dbReference type="ARBA" id="ARBA00022597"/>
    </source>
</evidence>
<dbReference type="PROSITE" id="PS51094">
    <property type="entry name" value="PTS_EIIA_TYPE_2"/>
    <property type="match status" value="1"/>
</dbReference>
<accession>A0ABV7WS62</accession>
<proteinExistence type="inferred from homology"/>
<keyword evidence="6" id="KW-0813">Transport</keyword>
<dbReference type="PROSITE" id="PS51350">
    <property type="entry name" value="PTS_HPR_DOM"/>
    <property type="match status" value="1"/>
</dbReference>
<dbReference type="Gene3D" id="3.20.20.60">
    <property type="entry name" value="Phosphoenolpyruvate-binding domains"/>
    <property type="match status" value="1"/>
</dbReference>
<gene>
    <name evidence="17" type="primary">ptsP</name>
    <name evidence="17" type="ORF">ACFOND_04080</name>
</gene>
<dbReference type="InterPro" id="IPR036637">
    <property type="entry name" value="Phosphohistidine_dom_sf"/>
</dbReference>
<dbReference type="Pfam" id="PF00381">
    <property type="entry name" value="PTS-HPr"/>
    <property type="match status" value="1"/>
</dbReference>
<dbReference type="EMBL" id="JBHRYN010000007">
    <property type="protein sequence ID" value="MFC3700810.1"/>
    <property type="molecule type" value="Genomic_DNA"/>
</dbReference>
<dbReference type="CDD" id="cd00367">
    <property type="entry name" value="PTS-HPr_like"/>
    <property type="match status" value="1"/>
</dbReference>
<evidence type="ECO:0000256" key="1">
    <source>
        <dbReference type="ARBA" id="ARBA00000683"/>
    </source>
</evidence>
<comment type="catalytic activity">
    <reaction evidence="1">
        <text>L-histidyl-[protein] + phosphoenolpyruvate = N(pros)-phospho-L-histidyl-[protein] + pyruvate</text>
        <dbReference type="Rhea" id="RHEA:23880"/>
        <dbReference type="Rhea" id="RHEA-COMP:9745"/>
        <dbReference type="Rhea" id="RHEA-COMP:9746"/>
        <dbReference type="ChEBI" id="CHEBI:15361"/>
        <dbReference type="ChEBI" id="CHEBI:29979"/>
        <dbReference type="ChEBI" id="CHEBI:58702"/>
        <dbReference type="ChEBI" id="CHEBI:64837"/>
        <dbReference type="EC" id="2.7.3.9"/>
    </reaction>
</comment>
<dbReference type="InterPro" id="IPR035895">
    <property type="entry name" value="HPr-like_sf"/>
</dbReference>
<dbReference type="PANTHER" id="PTHR46244">
    <property type="entry name" value="PHOSPHOENOLPYRUVATE-PROTEIN PHOSPHOTRANSFERASE"/>
    <property type="match status" value="1"/>
</dbReference>
<name>A0ABV7WS62_9GAMM</name>
<dbReference type="PROSITE" id="PS00370">
    <property type="entry name" value="PEP_ENZYMES_PHOS_SITE"/>
    <property type="match status" value="1"/>
</dbReference>
<comment type="caution">
    <text evidence="17">The sequence shown here is derived from an EMBL/GenBank/DDBJ whole genome shotgun (WGS) entry which is preliminary data.</text>
</comment>
<evidence type="ECO:0000256" key="11">
    <source>
        <dbReference type="ARBA" id="ARBA00022683"/>
    </source>
</evidence>
<dbReference type="Gene3D" id="3.30.1340.10">
    <property type="entry name" value="HPr-like"/>
    <property type="match status" value="1"/>
</dbReference>
<keyword evidence="10 17" id="KW-0808">Transferase</keyword>
<dbReference type="GO" id="GO:0008965">
    <property type="term" value="F:phosphoenolpyruvate-protein phosphotransferase activity"/>
    <property type="evidence" value="ECO:0007669"/>
    <property type="project" value="UniProtKB-EC"/>
</dbReference>
<evidence type="ECO:0000256" key="12">
    <source>
        <dbReference type="ARBA" id="ARBA00022723"/>
    </source>
</evidence>
<feature type="domain" description="HPr" evidence="16">
    <location>
        <begin position="283"/>
        <end position="374"/>
    </location>
</feature>
<dbReference type="InterPro" id="IPR000121">
    <property type="entry name" value="PEP_util_C"/>
</dbReference>
<dbReference type="PROSITE" id="PS00742">
    <property type="entry name" value="PEP_ENZYMES_2"/>
    <property type="match status" value="1"/>
</dbReference>
<evidence type="ECO:0000256" key="14">
    <source>
        <dbReference type="ARBA" id="ARBA00022842"/>
    </source>
</evidence>
<evidence type="ECO:0000256" key="4">
    <source>
        <dbReference type="ARBA" id="ARBA00007837"/>
    </source>
</evidence>
<dbReference type="SUPFAM" id="SSF51621">
    <property type="entry name" value="Phosphoenolpyruvate/pyruvate domain"/>
    <property type="match status" value="1"/>
</dbReference>
<evidence type="ECO:0000259" key="15">
    <source>
        <dbReference type="PROSITE" id="PS51094"/>
    </source>
</evidence>
<dbReference type="InterPro" id="IPR008731">
    <property type="entry name" value="PTS_EIN"/>
</dbReference>
<dbReference type="InterPro" id="IPR001020">
    <property type="entry name" value="PTS_HPr_His_P_site"/>
</dbReference>
<keyword evidence="7" id="KW-0963">Cytoplasm</keyword>
<keyword evidence="13" id="KW-0418">Kinase</keyword>
<evidence type="ECO:0000256" key="5">
    <source>
        <dbReference type="ARBA" id="ARBA00012232"/>
    </source>
</evidence>
<evidence type="ECO:0000256" key="13">
    <source>
        <dbReference type="ARBA" id="ARBA00022777"/>
    </source>
</evidence>
<dbReference type="PRINTS" id="PR01736">
    <property type="entry name" value="PHPHTRNFRASE"/>
</dbReference>
<dbReference type="InterPro" id="IPR023151">
    <property type="entry name" value="PEP_util_CS"/>
</dbReference>
<dbReference type="CDD" id="cd00211">
    <property type="entry name" value="PTS_IIA_fru"/>
    <property type="match status" value="1"/>
</dbReference>
<keyword evidence="8" id="KW-0597">Phosphoprotein</keyword>
<dbReference type="SUPFAM" id="SSF47831">
    <property type="entry name" value="Enzyme I of the PEP:sugar phosphotransferase system HPr-binding (sub)domain"/>
    <property type="match status" value="1"/>
</dbReference>
<evidence type="ECO:0000256" key="6">
    <source>
        <dbReference type="ARBA" id="ARBA00022448"/>
    </source>
</evidence>
<evidence type="ECO:0000259" key="16">
    <source>
        <dbReference type="PROSITE" id="PS51350"/>
    </source>
</evidence>
<dbReference type="InterPro" id="IPR036618">
    <property type="entry name" value="PtsI_HPr-bd_sf"/>
</dbReference>
<dbReference type="SUPFAM" id="SSF55804">
    <property type="entry name" value="Phoshotransferase/anion transport protein"/>
    <property type="match status" value="2"/>
</dbReference>
<keyword evidence="12" id="KW-0479">Metal-binding</keyword>
<keyword evidence="9" id="KW-0762">Sugar transport</keyword>
<dbReference type="Proteomes" id="UP001595710">
    <property type="component" value="Unassembled WGS sequence"/>
</dbReference>